<evidence type="ECO:0000256" key="1">
    <source>
        <dbReference type="ARBA" id="ARBA00004613"/>
    </source>
</evidence>
<evidence type="ECO:0000259" key="5">
    <source>
        <dbReference type="Pfam" id="PF00151"/>
    </source>
</evidence>
<comment type="caution">
    <text evidence="6">The sequence shown here is derived from an EMBL/GenBank/DDBJ whole genome shotgun (WGS) entry which is preliminary data.</text>
</comment>
<feature type="domain" description="Lipase" evidence="5">
    <location>
        <begin position="35"/>
        <end position="314"/>
    </location>
</feature>
<sequence>MVEVLLSVVAAAPEIHHQHQHYQHHHLQHVPHPSSRSTGSIEDVHFLLWTKSNPLDGQEQELVLGDSATLLSSSLNPADPTVVIIHGFGGCCSFQLSARDELFKIGSYNVLVVNWSKLSAAPWYNTALANLPLVANWTAQLLEWMVEETGLDVSQLQVVGHSLGAHMAGFIGQDLTKFRLPRITGLDPAGPSFYEKDPSQRIDETDAEFVMIIHTNGGGLFSDFSVGLGGRLGHLDFYPNGGVHQPGCTVGGDIMDLLVGGCSHGRSHSFWVESIANPPPAFLSHPCQDWDTYQAGGCTSCGQGCIDMGFHAGTRSVLMRGKNRFWDH</sequence>
<accession>A0AAE1PTM7</accession>
<dbReference type="PRINTS" id="PR00821">
    <property type="entry name" value="TAGLIPASE"/>
</dbReference>
<gene>
    <name evidence="6" type="ORF">Pmani_014120</name>
</gene>
<dbReference type="GO" id="GO:0016298">
    <property type="term" value="F:lipase activity"/>
    <property type="evidence" value="ECO:0007669"/>
    <property type="project" value="InterPro"/>
</dbReference>
<reference evidence="6" key="1">
    <citation type="submission" date="2023-11" db="EMBL/GenBank/DDBJ databases">
        <title>Genome assemblies of two species of porcelain crab, Petrolisthes cinctipes and Petrolisthes manimaculis (Anomura: Porcellanidae).</title>
        <authorList>
            <person name="Angst P."/>
        </authorList>
    </citation>
    <scope>NUCLEOTIDE SEQUENCE</scope>
    <source>
        <strain evidence="6">PB745_02</strain>
        <tissue evidence="6">Gill</tissue>
    </source>
</reference>
<keyword evidence="3" id="KW-0964">Secreted</keyword>
<comment type="subcellular location">
    <subcellularLocation>
        <location evidence="1">Secreted</location>
    </subcellularLocation>
</comment>
<dbReference type="InterPro" id="IPR000734">
    <property type="entry name" value="TAG_lipase"/>
</dbReference>
<dbReference type="InterPro" id="IPR033906">
    <property type="entry name" value="Lipase_N"/>
</dbReference>
<name>A0AAE1PTM7_9EUCA</name>
<evidence type="ECO:0000256" key="2">
    <source>
        <dbReference type="ARBA" id="ARBA00010701"/>
    </source>
</evidence>
<dbReference type="EMBL" id="JAWZYT010001207">
    <property type="protein sequence ID" value="KAK4314596.1"/>
    <property type="molecule type" value="Genomic_DNA"/>
</dbReference>
<proteinExistence type="inferred from homology"/>
<evidence type="ECO:0000256" key="4">
    <source>
        <dbReference type="RuleBase" id="RU004262"/>
    </source>
</evidence>
<dbReference type="SUPFAM" id="SSF53474">
    <property type="entry name" value="alpha/beta-Hydrolases"/>
    <property type="match status" value="1"/>
</dbReference>
<dbReference type="GO" id="GO:0005615">
    <property type="term" value="C:extracellular space"/>
    <property type="evidence" value="ECO:0007669"/>
    <property type="project" value="TreeGrafter"/>
</dbReference>
<dbReference type="Pfam" id="PF00151">
    <property type="entry name" value="Lipase"/>
    <property type="match status" value="1"/>
</dbReference>
<protein>
    <recommendedName>
        <fullName evidence="5">Lipase domain-containing protein</fullName>
    </recommendedName>
</protein>
<dbReference type="CDD" id="cd00707">
    <property type="entry name" value="Pancreat_lipase_like"/>
    <property type="match status" value="1"/>
</dbReference>
<dbReference type="PANTHER" id="PTHR11610:SF169">
    <property type="entry name" value="GH15759P-RELATED"/>
    <property type="match status" value="1"/>
</dbReference>
<dbReference type="GO" id="GO:0017171">
    <property type="term" value="F:serine hydrolase activity"/>
    <property type="evidence" value="ECO:0007669"/>
    <property type="project" value="TreeGrafter"/>
</dbReference>
<organism evidence="6 7">
    <name type="scientific">Petrolisthes manimaculis</name>
    <dbReference type="NCBI Taxonomy" id="1843537"/>
    <lineage>
        <taxon>Eukaryota</taxon>
        <taxon>Metazoa</taxon>
        <taxon>Ecdysozoa</taxon>
        <taxon>Arthropoda</taxon>
        <taxon>Crustacea</taxon>
        <taxon>Multicrustacea</taxon>
        <taxon>Malacostraca</taxon>
        <taxon>Eumalacostraca</taxon>
        <taxon>Eucarida</taxon>
        <taxon>Decapoda</taxon>
        <taxon>Pleocyemata</taxon>
        <taxon>Anomura</taxon>
        <taxon>Galatheoidea</taxon>
        <taxon>Porcellanidae</taxon>
        <taxon>Petrolisthes</taxon>
    </lineage>
</organism>
<evidence type="ECO:0000256" key="3">
    <source>
        <dbReference type="ARBA" id="ARBA00022525"/>
    </source>
</evidence>
<dbReference type="Gene3D" id="3.40.50.1820">
    <property type="entry name" value="alpha/beta hydrolase"/>
    <property type="match status" value="1"/>
</dbReference>
<evidence type="ECO:0000313" key="6">
    <source>
        <dbReference type="EMBL" id="KAK4314596.1"/>
    </source>
</evidence>
<comment type="similarity">
    <text evidence="2 4">Belongs to the AB hydrolase superfamily. Lipase family.</text>
</comment>
<dbReference type="Proteomes" id="UP001292094">
    <property type="component" value="Unassembled WGS sequence"/>
</dbReference>
<dbReference type="GO" id="GO:0016042">
    <property type="term" value="P:lipid catabolic process"/>
    <property type="evidence" value="ECO:0007669"/>
    <property type="project" value="TreeGrafter"/>
</dbReference>
<evidence type="ECO:0000313" key="7">
    <source>
        <dbReference type="Proteomes" id="UP001292094"/>
    </source>
</evidence>
<keyword evidence="7" id="KW-1185">Reference proteome</keyword>
<dbReference type="InterPro" id="IPR013818">
    <property type="entry name" value="Lipase"/>
</dbReference>
<dbReference type="InterPro" id="IPR029058">
    <property type="entry name" value="AB_hydrolase_fold"/>
</dbReference>
<dbReference type="PANTHER" id="PTHR11610">
    <property type="entry name" value="LIPASE"/>
    <property type="match status" value="1"/>
</dbReference>
<dbReference type="AlphaFoldDB" id="A0AAE1PTM7"/>